<evidence type="ECO:0000313" key="2">
    <source>
        <dbReference type="Proteomes" id="UP000261166"/>
    </source>
</evidence>
<evidence type="ECO:0008006" key="3">
    <source>
        <dbReference type="Google" id="ProtNLM"/>
    </source>
</evidence>
<dbReference type="OrthoDB" id="2043985at2"/>
<protein>
    <recommendedName>
        <fullName evidence="3">Mu-like prophage I protein</fullName>
    </recommendedName>
</protein>
<dbReference type="AlphaFoldDB" id="A0A3E3IWK7"/>
<dbReference type="EMBL" id="QVLU01000011">
    <property type="protein sequence ID" value="RGE71251.1"/>
    <property type="molecule type" value="Genomic_DNA"/>
</dbReference>
<sequence>MKDEPTTIICAAEQVAMDGVPEEIKILPLGMVHNVHQDFLVDDESCRAIINQFANRKIDLVIDYEHQTLFNVQAPAGGWIKEIRKGEDALIAKVEWTPKAQEYLKNKEYRYLSPVVNVRKSDGRAVSISSVALTNTPAITGMFAVVNSAGIPAGYINPEGGKEMEFLQMLAAMLGLPETATEEDVKNAVEALQKKGTETEPVANSTILSMLSLKADAKTEDVTAKIQQLQNGGTGMAAELADLKKKFAKREAEDAVTVALKDGKISAAQKEWAAEYALKDPNGFQSFCEKATLVVPMGKTEMTDPKASGSKAEIDMMVLKNLGLTKEDLEKYADKEA</sequence>
<accession>A0A3E3IWK7</accession>
<organism evidence="1 2">
    <name type="scientific">Eisenbergiella massiliensis</name>
    <dbReference type="NCBI Taxonomy" id="1720294"/>
    <lineage>
        <taxon>Bacteria</taxon>
        <taxon>Bacillati</taxon>
        <taxon>Bacillota</taxon>
        <taxon>Clostridia</taxon>
        <taxon>Lachnospirales</taxon>
        <taxon>Lachnospiraceae</taxon>
        <taxon>Eisenbergiella</taxon>
    </lineage>
</organism>
<gene>
    <name evidence="1" type="ORF">DWY69_13750</name>
</gene>
<dbReference type="PIRSF" id="PIRSF016624">
    <property type="entry name" value="Mu_prophg_I"/>
    <property type="match status" value="1"/>
</dbReference>
<proteinExistence type="predicted"/>
<dbReference type="Proteomes" id="UP000261166">
    <property type="component" value="Unassembled WGS sequence"/>
</dbReference>
<comment type="caution">
    <text evidence="1">The sequence shown here is derived from an EMBL/GenBank/DDBJ whole genome shotgun (WGS) entry which is preliminary data.</text>
</comment>
<dbReference type="RefSeq" id="WP_025489959.1">
    <property type="nucleotide sequence ID" value="NZ_CALBAU010000135.1"/>
</dbReference>
<dbReference type="InterPro" id="IPR012106">
    <property type="entry name" value="Phage_Mu_Gp1"/>
</dbReference>
<reference evidence="1 2" key="1">
    <citation type="submission" date="2018-08" db="EMBL/GenBank/DDBJ databases">
        <title>A genome reference for cultivated species of the human gut microbiota.</title>
        <authorList>
            <person name="Zou Y."/>
            <person name="Xue W."/>
            <person name="Luo G."/>
        </authorList>
    </citation>
    <scope>NUCLEOTIDE SEQUENCE [LARGE SCALE GENOMIC DNA]</scope>
    <source>
        <strain evidence="1 2">AF26-4BH</strain>
    </source>
</reference>
<name>A0A3E3IWK7_9FIRM</name>
<evidence type="ECO:0000313" key="1">
    <source>
        <dbReference type="EMBL" id="RGE71251.1"/>
    </source>
</evidence>
<dbReference type="Pfam" id="PF10123">
    <property type="entry name" value="Mu-like_Pro"/>
    <property type="match status" value="1"/>
</dbReference>